<evidence type="ECO:0000313" key="2">
    <source>
        <dbReference type="Proteomes" id="UP001556196"/>
    </source>
</evidence>
<sequence length="285" mass="30198">MTQMQTASSLHPPGLPGSAPARQNGFVRYFSRFDDGEVVRWAFRGLLLGAIGVLALDLVDLSRENGWWGPDEARFEVPTDPVLPPVIQTGLPVPPDDPRRFVTAGEELLARNMTFTLRAGGVLAAEGSIDPGASARLAAELEARGEYVKVLTLNSPGGALDDAMAMARQIRGKGISATVDDGALCASSCPLLLAGGVTRTVGPMAAVGVHQFYAGEATPTAPAQAMADAQMTTARISRHLIEMGVDPALWLHALDTPPQALYYLSAPEMTEYRLVTTPIETAQAH</sequence>
<dbReference type="EMBL" id="JBFOCI010000002">
    <property type="protein sequence ID" value="MEW9805825.1"/>
    <property type="molecule type" value="Genomic_DNA"/>
</dbReference>
<protein>
    <recommendedName>
        <fullName evidence="3">Periplasmic protein-like protein</fullName>
    </recommendedName>
</protein>
<dbReference type="RefSeq" id="WP_367722909.1">
    <property type="nucleotide sequence ID" value="NZ_JBFOCI010000002.1"/>
</dbReference>
<proteinExistence type="predicted"/>
<dbReference type="InterPro" id="IPR029045">
    <property type="entry name" value="ClpP/crotonase-like_dom_sf"/>
</dbReference>
<keyword evidence="2" id="KW-1185">Reference proteome</keyword>
<dbReference type="Gene3D" id="3.90.226.10">
    <property type="entry name" value="2-enoyl-CoA Hydratase, Chain A, domain 1"/>
    <property type="match status" value="1"/>
</dbReference>
<name>A0ABV3QYG9_9HYPH</name>
<comment type="caution">
    <text evidence="1">The sequence shown here is derived from an EMBL/GenBank/DDBJ whole genome shotgun (WGS) entry which is preliminary data.</text>
</comment>
<organism evidence="1 2">
    <name type="scientific">Mesorhizobium marinum</name>
    <dbReference type="NCBI Taxonomy" id="3228790"/>
    <lineage>
        <taxon>Bacteria</taxon>
        <taxon>Pseudomonadati</taxon>
        <taxon>Pseudomonadota</taxon>
        <taxon>Alphaproteobacteria</taxon>
        <taxon>Hyphomicrobiales</taxon>
        <taxon>Phyllobacteriaceae</taxon>
        <taxon>Mesorhizobium</taxon>
    </lineage>
</organism>
<gene>
    <name evidence="1" type="ORF">ABUE31_07515</name>
</gene>
<accession>A0ABV3QYG9</accession>
<dbReference type="SUPFAM" id="SSF52096">
    <property type="entry name" value="ClpP/crotonase"/>
    <property type="match status" value="1"/>
</dbReference>
<evidence type="ECO:0000313" key="1">
    <source>
        <dbReference type="EMBL" id="MEW9805825.1"/>
    </source>
</evidence>
<evidence type="ECO:0008006" key="3">
    <source>
        <dbReference type="Google" id="ProtNLM"/>
    </source>
</evidence>
<reference evidence="1 2" key="1">
    <citation type="submission" date="2024-06" db="EMBL/GenBank/DDBJ databases">
        <authorList>
            <person name="Tuo L."/>
        </authorList>
    </citation>
    <scope>NUCLEOTIDE SEQUENCE [LARGE SCALE GENOMIC DNA]</scope>
    <source>
        <strain evidence="1 2">ZMM04-5</strain>
    </source>
</reference>
<dbReference type="Proteomes" id="UP001556196">
    <property type="component" value="Unassembled WGS sequence"/>
</dbReference>